<gene>
    <name evidence="4" type="ORF">KFE25_000619</name>
</gene>
<accession>A0A8J6CH27</accession>
<evidence type="ECO:0000313" key="4">
    <source>
        <dbReference type="EMBL" id="KAG8467303.1"/>
    </source>
</evidence>
<evidence type="ECO:0000313" key="5">
    <source>
        <dbReference type="Proteomes" id="UP000751190"/>
    </source>
</evidence>
<dbReference type="GO" id="GO:0140662">
    <property type="term" value="F:ATP-dependent protein folding chaperone"/>
    <property type="evidence" value="ECO:0007669"/>
    <property type="project" value="InterPro"/>
</dbReference>
<dbReference type="InterPro" id="IPR018181">
    <property type="entry name" value="Heat_shock_70_CS"/>
</dbReference>
<reference evidence="4" key="1">
    <citation type="submission" date="2021-05" db="EMBL/GenBank/DDBJ databases">
        <title>The genome of the haptophyte Pavlova lutheri (Diacronema luteri, Pavlovales) - a model for lipid biosynthesis in eukaryotic algae.</title>
        <authorList>
            <person name="Hulatt C.J."/>
            <person name="Posewitz M.C."/>
        </authorList>
    </citation>
    <scope>NUCLEOTIDE SEQUENCE</scope>
    <source>
        <strain evidence="4">NIVA-4/92</strain>
    </source>
</reference>
<protein>
    <recommendedName>
        <fullName evidence="6">Molecular chaperone DnaK</fullName>
    </recommendedName>
</protein>
<dbReference type="OrthoDB" id="2401965at2759"/>
<keyword evidence="1" id="KW-0547">Nucleotide-binding</keyword>
<dbReference type="Pfam" id="PF00012">
    <property type="entry name" value="HSP70"/>
    <property type="match status" value="1"/>
</dbReference>
<dbReference type="EMBL" id="JAGTXO010000006">
    <property type="protein sequence ID" value="KAG8467303.1"/>
    <property type="molecule type" value="Genomic_DNA"/>
</dbReference>
<feature type="chain" id="PRO_5035288880" description="Molecular chaperone DnaK" evidence="3">
    <location>
        <begin position="21"/>
        <end position="458"/>
    </location>
</feature>
<evidence type="ECO:0000256" key="2">
    <source>
        <dbReference type="ARBA" id="ARBA00022840"/>
    </source>
</evidence>
<dbReference type="PROSITE" id="PS00329">
    <property type="entry name" value="HSP70_2"/>
    <property type="match status" value="1"/>
</dbReference>
<dbReference type="InterPro" id="IPR013126">
    <property type="entry name" value="Hsp_70_fam"/>
</dbReference>
<dbReference type="InterPro" id="IPR043129">
    <property type="entry name" value="ATPase_NBD"/>
</dbReference>
<dbReference type="Gene3D" id="3.90.640.10">
    <property type="entry name" value="Actin, Chain A, domain 4"/>
    <property type="match status" value="1"/>
</dbReference>
<dbReference type="SUPFAM" id="SSF53067">
    <property type="entry name" value="Actin-like ATPase domain"/>
    <property type="match status" value="2"/>
</dbReference>
<dbReference type="Proteomes" id="UP000751190">
    <property type="component" value="Unassembled WGS sequence"/>
</dbReference>
<comment type="caution">
    <text evidence="4">The sequence shown here is derived from an EMBL/GenBank/DDBJ whole genome shotgun (WGS) entry which is preliminary data.</text>
</comment>
<feature type="signal peptide" evidence="3">
    <location>
        <begin position="1"/>
        <end position="20"/>
    </location>
</feature>
<keyword evidence="5" id="KW-1185">Reference proteome</keyword>
<evidence type="ECO:0000256" key="3">
    <source>
        <dbReference type="SAM" id="SignalP"/>
    </source>
</evidence>
<keyword evidence="3" id="KW-0732">Signal</keyword>
<dbReference type="GO" id="GO:0005524">
    <property type="term" value="F:ATP binding"/>
    <property type="evidence" value="ECO:0007669"/>
    <property type="project" value="UniProtKB-KW"/>
</dbReference>
<dbReference type="OMA" id="GQCESAD"/>
<dbReference type="AlphaFoldDB" id="A0A8J6CH27"/>
<proteinExistence type="predicted"/>
<sequence length="458" mass="48273">MRAPGGDAMIAFAIAGCLLAAGLRNIIPPAPSTTVGIDLGTTFSCVAIFDHGRVHVIDVEPNSTILPSAVALRPGAPPVVGRAALVSAGPGVVYDAKRFIGRAYEPGSEAELEREVAELPFRVVRGWSKERARLETHILPSGFETALAAEEVSAMILRRLRDAAEAHIGRKVRAAVLAVPVDFTEMQRNATREAARLAGIEVLRLLHEPTAAAIAYGLHQRPTVRSVMVYDLGGGTLDVSVLDLDDGIFSVVSAAGNNFLGGQDVNRLLLPRAKRSAQPALADGALGEAAHAALFAAVEELKVSLSGECDCVGQCESADDAPVRVALRIPGEAARTIGMSRTELEAAIAPFVERALLPVREVLAELNMTIQQIDELVLVGGSTRIPAIRRRLTALLGGREPNCALPPEEAVARGTAIQAGALVDAKKVPVGATEAVFTRRRANARLEAEAEERGRSLG</sequence>
<dbReference type="Gene3D" id="3.30.420.40">
    <property type="match status" value="2"/>
</dbReference>
<name>A0A8J6CH27_DIALT</name>
<evidence type="ECO:0000256" key="1">
    <source>
        <dbReference type="ARBA" id="ARBA00022741"/>
    </source>
</evidence>
<dbReference type="PANTHER" id="PTHR19375">
    <property type="entry name" value="HEAT SHOCK PROTEIN 70KDA"/>
    <property type="match status" value="1"/>
</dbReference>
<dbReference type="PROSITE" id="PS01036">
    <property type="entry name" value="HSP70_3"/>
    <property type="match status" value="1"/>
</dbReference>
<organism evidence="4 5">
    <name type="scientific">Diacronema lutheri</name>
    <name type="common">Unicellular marine alga</name>
    <name type="synonym">Monochrysis lutheri</name>
    <dbReference type="NCBI Taxonomy" id="2081491"/>
    <lineage>
        <taxon>Eukaryota</taxon>
        <taxon>Haptista</taxon>
        <taxon>Haptophyta</taxon>
        <taxon>Pavlovophyceae</taxon>
        <taxon>Pavlovales</taxon>
        <taxon>Pavlovaceae</taxon>
        <taxon>Diacronema</taxon>
    </lineage>
</organism>
<dbReference type="PROSITE" id="PS00297">
    <property type="entry name" value="HSP70_1"/>
    <property type="match status" value="1"/>
</dbReference>
<evidence type="ECO:0008006" key="6">
    <source>
        <dbReference type="Google" id="ProtNLM"/>
    </source>
</evidence>
<dbReference type="PRINTS" id="PR00301">
    <property type="entry name" value="HEATSHOCK70"/>
</dbReference>
<keyword evidence="2" id="KW-0067">ATP-binding</keyword>